<feature type="domain" description="Heterokaryon incompatibility" evidence="1">
    <location>
        <begin position="52"/>
        <end position="186"/>
    </location>
</feature>
<dbReference type="EMBL" id="CALLCH030000020">
    <property type="protein sequence ID" value="CAI4219565.1"/>
    <property type="molecule type" value="Genomic_DNA"/>
</dbReference>
<gene>
    <name evidence="2" type="ORF">PPNO1_LOCUS9122</name>
</gene>
<name>A0A9P1ME44_9PEZI</name>
<sequence>MASGPAKLYRSLDSAGGEIRVLQIHPAPSDKPISAIFTYLHLGRPHPQGAAFDALSYMWGDVTDKTQIQLDNEPFTISKRLAAILTTLRRETEPLVIWVDAVCINQDDLVERAAQVQLMRRIYSKADLVRVWLDEDIDISSPGFTKLAGLNAGSTIQDLGASPALWDPVLAIFQSAYWKRVWIQQEISNASAVSIHCKENTLSVASLIHYLRLCDEIQLSNVMQSSWWDWGTKKPSVILPARFAPPEHGADATLSQGTTLSPQDLDLLYTLQNVNSLKCTDERDRVYGVMFLVKDHAEGDIVVDYSSACLAFLLFANLFHAQQQGADAGPTWVPDWRHGHGSGMESKLPLLKKAGPGSRVPGSISADGLTLTVTGAKVGVVDRIFKDEFEVDVLSQSLLHFVSTCREMTRLAGRQTENSPGGSGDADETGTDEWKAVVRTLAMADFIAQFDKPGARDAIYASAAKLVEAANLEEDGFDASTYPLHRFSGMNEGHFKEAKVLVMFAWWAMISYVPFVTSVGTPGLVRKWAEPGDEIWLVEGSFSAGQWDWESSFFLVRISRQPNGSMAPMSKWIYHGFSLHVELPSTSVTPSLDKYILWLVGSNLPGCRAFHKTMLINMSEASNT</sequence>
<dbReference type="OrthoDB" id="3553147at2759"/>
<comment type="caution">
    <text evidence="2">The sequence shown here is derived from an EMBL/GenBank/DDBJ whole genome shotgun (WGS) entry which is preliminary data.</text>
</comment>
<dbReference type="PANTHER" id="PTHR24148">
    <property type="entry name" value="ANKYRIN REPEAT DOMAIN-CONTAINING PROTEIN 39 HOMOLOG-RELATED"/>
    <property type="match status" value="1"/>
</dbReference>
<organism evidence="2 3">
    <name type="scientific">Parascedosporium putredinis</name>
    <dbReference type="NCBI Taxonomy" id="1442378"/>
    <lineage>
        <taxon>Eukaryota</taxon>
        <taxon>Fungi</taxon>
        <taxon>Dikarya</taxon>
        <taxon>Ascomycota</taxon>
        <taxon>Pezizomycotina</taxon>
        <taxon>Sordariomycetes</taxon>
        <taxon>Hypocreomycetidae</taxon>
        <taxon>Microascales</taxon>
        <taxon>Microascaceae</taxon>
        <taxon>Parascedosporium</taxon>
    </lineage>
</organism>
<dbReference type="InterPro" id="IPR052895">
    <property type="entry name" value="HetReg/Transcr_Mod"/>
</dbReference>
<proteinExistence type="predicted"/>
<dbReference type="PANTHER" id="PTHR24148:SF73">
    <property type="entry name" value="HET DOMAIN PROTEIN (AFU_ORTHOLOGUE AFUA_8G01020)"/>
    <property type="match status" value="1"/>
</dbReference>
<dbReference type="Proteomes" id="UP000838763">
    <property type="component" value="Unassembled WGS sequence"/>
</dbReference>
<reference evidence="2" key="1">
    <citation type="submission" date="2022-11" db="EMBL/GenBank/DDBJ databases">
        <authorList>
            <person name="Scott C."/>
            <person name="Bruce N."/>
        </authorList>
    </citation>
    <scope>NUCLEOTIDE SEQUENCE</scope>
</reference>
<keyword evidence="3" id="KW-1185">Reference proteome</keyword>
<protein>
    <recommendedName>
        <fullName evidence="1">Heterokaryon incompatibility domain-containing protein</fullName>
    </recommendedName>
</protein>
<dbReference type="InterPro" id="IPR010730">
    <property type="entry name" value="HET"/>
</dbReference>
<dbReference type="Pfam" id="PF06985">
    <property type="entry name" value="HET"/>
    <property type="match status" value="1"/>
</dbReference>
<accession>A0A9P1ME44</accession>
<evidence type="ECO:0000259" key="1">
    <source>
        <dbReference type="Pfam" id="PF06985"/>
    </source>
</evidence>
<evidence type="ECO:0000313" key="3">
    <source>
        <dbReference type="Proteomes" id="UP000838763"/>
    </source>
</evidence>
<evidence type="ECO:0000313" key="2">
    <source>
        <dbReference type="EMBL" id="CAI4219565.1"/>
    </source>
</evidence>
<dbReference type="AlphaFoldDB" id="A0A9P1ME44"/>